<organism evidence="2 3">
    <name type="scientific">Pseudomonas marginalis pv. marginalis</name>
    <dbReference type="NCBI Taxonomy" id="97473"/>
    <lineage>
        <taxon>Bacteria</taxon>
        <taxon>Pseudomonadati</taxon>
        <taxon>Pseudomonadota</taxon>
        <taxon>Gammaproteobacteria</taxon>
        <taxon>Pseudomonadales</taxon>
        <taxon>Pseudomonadaceae</taxon>
        <taxon>Pseudomonas</taxon>
    </lineage>
</organism>
<dbReference type="InterPro" id="IPR046673">
    <property type="entry name" value="ToxA_N"/>
</dbReference>
<name>A0A3M4B2R6_PSEMA</name>
<gene>
    <name evidence="2" type="ORF">ALQ29_00999</name>
</gene>
<protein>
    <recommendedName>
        <fullName evidence="1">Dermonecrotic toxin N-terminal domain-containing protein</fullName>
    </recommendedName>
</protein>
<evidence type="ECO:0000259" key="1">
    <source>
        <dbReference type="Pfam" id="PF20178"/>
    </source>
</evidence>
<evidence type="ECO:0000313" key="2">
    <source>
        <dbReference type="EMBL" id="RMP12675.1"/>
    </source>
</evidence>
<sequence>MSQVQPPYFFTEALRTGWKERERERHFSITAKDIGFLRNLSFATDATRRAQEPPMIAQALWLNKNTPSALELAGSFMMSSTGDYTPAFLYTPYGGLEKFDNRARLLVELTERLRDATQADDLLQFIALGTRAGLILDNRLVLTSEDIAQDVFQAQKKALDRQQTLNLQAVLAELVKLPSLETMLQALLKSVFRPLLPTLDPSRARVNFFKVGSTDGEPRQWVNSLPITDALLLRYRQQAWPVGQTREFFHPQYTPVSKALTPWENGLEQASRQLSSFLQNTLETFWNTDTPHGTSRRTFLAQTMAHKARIDLLLKRQDAIITPEEADELAALFLPDGAPRAQASGGLRWETVRFWEHAAHGVELTSCVMIGNAHTWFYSPPKGLQVLADHADLIQTLKAMVKAPAYEDDVYNFMSLEERLLFIGFTEPQVTGNLIVGNVFEHLMERIIDKQVNNLIYVLGQFRRERGDINLSALLDHALDVRFMVDDRLLALDSAQRWTTHSVLADPTRPVSAAAKRAERLYKQLIDIPKALEDLMKPLPSVMDPLIDNLRQRERQQLDPARVFINRYADSADQRAVALPLESQSLEDHFIGRLAEGLGPVPETRHYGVYQPRNGKHAEKLSNLDVKALNRMVEGVLTHFKHQDIGDIPRARLESLLPLMGDMMSKAILSQAHLRRLNKSLDARDESIIQAVFDSDTPDRRRREDLQGFIPDVYCVTVEREGQSLRHRLANCLMLTERGGLDHHHSGRAILWTPAWGLESFASPSLAKEQLKARLEDPDARLALLENLDPRQRLPHARYTLGAFWLITEPISENRQQSWIDHYIAQRAHWLAQKPTGKAFLNRLAVLPASPLEGAAQLAHYFVAQRSLPAWLGMAPPDEQRHHAELLEQYRRNTLDEKDYLYELFSLRQHVHDTLSDMLVDYTLYPEDVFITPTLALGGQRQNLVDYALAHINEQASSFTVESGAKTLTESTVRQLLANLKIAKNGQDYLKEKLETDQPGAQARERRFVQQLPWQLLQHAHALKLQEQLSDAGYTLIRQVFDMPDAIARAAVDGATASIRPLEMIATPRASIAKALGLYLISAGTTGPLILYAPYYPSHCFKEFESTAQFLNQLNVPGRLQDWIVAHLLGAHKATYKNLLAGTKGATSEITLANQPIKGHAIKQLYQDNRQVMGRMLEHQLDPDGQDFWDTIKHLLSSGVQRAARFLPGKLQLPLLIWQSYTLFKDSAEALQQHHWQDALRSFIFGVARMATVEQLVRTPVPKAQPPVFNEVDERDLKTPAAPIAPTLTDIDVTDPRRTRLQSYEVNDVALADLHIQPKTGLYATSDGKALYGAVEGKVYPIKHAKRLRIAGKAPGSDGPLVSSTRLQRLVLEPHNHRLQYGKALSRLGNSYVTRSSAKMFLNIEATGMEQIRRLYPTKAMQIIEALDLARFYAFNAMHNLVQLKQLTPGTRLEGFLRQLFDADNIDESMLKKMRKVLIPVCKALVDPSLDLLNNSRFVVGTGSDPTEGVIAFVIAKDQSKQVFFTERFFDQQLHQYTHLLTEPFDIDGHARAATLIHEFAHLYTPAHDISTAESRRPFSDLIEILTVTGRLARDSLQQIQREALSLATPRHQLFSRWNDFSGMWESFDSMDSDDPIFKAVQKSTGSTTVEDARDAFLDSTSPDARIDTILCNADSIARLICEMGRHLDPIPTTP</sequence>
<dbReference type="Pfam" id="PF20178">
    <property type="entry name" value="ToxA_N"/>
    <property type="match status" value="1"/>
</dbReference>
<dbReference type="EMBL" id="RBQF01000079">
    <property type="protein sequence ID" value="RMP12675.1"/>
    <property type="molecule type" value="Genomic_DNA"/>
</dbReference>
<proteinExistence type="predicted"/>
<keyword evidence="3" id="KW-1185">Reference proteome</keyword>
<dbReference type="Proteomes" id="UP000276587">
    <property type="component" value="Unassembled WGS sequence"/>
</dbReference>
<reference evidence="2 3" key="1">
    <citation type="submission" date="2018-08" db="EMBL/GenBank/DDBJ databases">
        <title>Recombination of ecologically and evolutionarily significant loci maintains genetic cohesion in the Pseudomonas syringae species complex.</title>
        <authorList>
            <person name="Dillon M."/>
            <person name="Thakur S."/>
            <person name="Almeida R.N.D."/>
            <person name="Weir B.S."/>
            <person name="Guttman D.S."/>
        </authorList>
    </citation>
    <scope>NUCLEOTIDE SEQUENCE [LARGE SCALE GENOMIC DNA]</scope>
    <source>
        <strain evidence="2 3">ICMP 3555</strain>
    </source>
</reference>
<comment type="caution">
    <text evidence="2">The sequence shown here is derived from an EMBL/GenBank/DDBJ whole genome shotgun (WGS) entry which is preliminary data.</text>
</comment>
<feature type="domain" description="Dermonecrotic toxin N-terminal" evidence="1">
    <location>
        <begin position="940"/>
        <end position="1114"/>
    </location>
</feature>
<evidence type="ECO:0000313" key="3">
    <source>
        <dbReference type="Proteomes" id="UP000276587"/>
    </source>
</evidence>
<accession>A0A3M4B2R6</accession>
<dbReference type="RefSeq" id="WP_064053834.1">
    <property type="nucleotide sequence ID" value="NZ_RBPW01000038.1"/>
</dbReference>